<dbReference type="PANTHER" id="PTHR13847">
    <property type="entry name" value="SARCOSINE DEHYDROGENASE-RELATED"/>
    <property type="match status" value="1"/>
</dbReference>
<feature type="domain" description="FAD dependent oxidoreductase" evidence="1">
    <location>
        <begin position="36"/>
        <end position="399"/>
    </location>
</feature>
<proteinExistence type="predicted"/>
<dbReference type="InterPro" id="IPR006076">
    <property type="entry name" value="FAD-dep_OxRdtase"/>
</dbReference>
<name>A0ABP9J6R1_9MICO</name>
<organism evidence="2 3">
    <name type="scientific">Terrabacter aeriphilus</name>
    <dbReference type="NCBI Taxonomy" id="515662"/>
    <lineage>
        <taxon>Bacteria</taxon>
        <taxon>Bacillati</taxon>
        <taxon>Actinomycetota</taxon>
        <taxon>Actinomycetes</taxon>
        <taxon>Micrococcales</taxon>
        <taxon>Intrasporangiaceae</taxon>
        <taxon>Terrabacter</taxon>
    </lineage>
</organism>
<evidence type="ECO:0000313" key="2">
    <source>
        <dbReference type="EMBL" id="GAA5019861.1"/>
    </source>
</evidence>
<accession>A0ABP9J6R1</accession>
<evidence type="ECO:0000259" key="1">
    <source>
        <dbReference type="Pfam" id="PF01266"/>
    </source>
</evidence>
<dbReference type="InterPro" id="IPR036188">
    <property type="entry name" value="FAD/NAD-bd_sf"/>
</dbReference>
<protein>
    <submittedName>
        <fullName evidence="2">FAD-dependent oxidoreductase</fullName>
    </submittedName>
</protein>
<keyword evidence="3" id="KW-1185">Reference proteome</keyword>
<gene>
    <name evidence="2" type="ORF">GCM10023258_07870</name>
</gene>
<dbReference type="Gene3D" id="3.50.50.60">
    <property type="entry name" value="FAD/NAD(P)-binding domain"/>
    <property type="match status" value="1"/>
</dbReference>
<dbReference type="Pfam" id="PF01266">
    <property type="entry name" value="DAO"/>
    <property type="match status" value="1"/>
</dbReference>
<comment type="caution">
    <text evidence="2">The sequence shown here is derived from an EMBL/GenBank/DDBJ whole genome shotgun (WGS) entry which is preliminary data.</text>
</comment>
<sequence>MIPVMPPSGYRGLSLWHDTIDPIEPRAALGADLDVDVAVVGAGYTGLWTAYHLVTADPTIRVAVVEKEVAGFGGSGRNGGWCSALFPASLTRMAAERGRAAAVRMQHRLHDTVAEVGRVAAAEGIDCHFDQGGYLAVARNPAQLDRVRAEVAEHHAWGFGDEDHRLLDAHEVTQMAGVSQALGGSWTPHCAAIHPARLVRGLADAVERRGVTVLEQTPAVEVGSRRVVTPHGTVRAEHVVLATEGYTPTVPGRRRALAPIYSLMTATEPLPESTWAQIGLERRTTFADNRHLTIYGQRTRDGRIAFGGRGAPYHYGSRVAPRYDRDERVHASLRRILVELFPVLDGVTFTHAWGGNLGVPRDWFPSVHHDRHTGLGFAGGYVGDGVATSALAGRTLAAMIRDDDPDELAALPWAGRTSRPWEPEPLRWLGVNAVTALMGSADRSERRTGRPSRAASAFWSALGQ</sequence>
<dbReference type="EMBL" id="BAABIW010000006">
    <property type="protein sequence ID" value="GAA5019861.1"/>
    <property type="molecule type" value="Genomic_DNA"/>
</dbReference>
<dbReference type="Proteomes" id="UP001500427">
    <property type="component" value="Unassembled WGS sequence"/>
</dbReference>
<dbReference type="SUPFAM" id="SSF51905">
    <property type="entry name" value="FAD/NAD(P)-binding domain"/>
    <property type="match status" value="1"/>
</dbReference>
<evidence type="ECO:0000313" key="3">
    <source>
        <dbReference type="Proteomes" id="UP001500427"/>
    </source>
</evidence>
<dbReference type="PANTHER" id="PTHR13847:SF285">
    <property type="entry name" value="FAD DEPENDENT OXIDOREDUCTASE DOMAIN-CONTAINING PROTEIN"/>
    <property type="match status" value="1"/>
</dbReference>
<reference evidence="3" key="1">
    <citation type="journal article" date="2019" name="Int. J. Syst. Evol. Microbiol.">
        <title>The Global Catalogue of Microorganisms (GCM) 10K type strain sequencing project: providing services to taxonomists for standard genome sequencing and annotation.</title>
        <authorList>
            <consortium name="The Broad Institute Genomics Platform"/>
            <consortium name="The Broad Institute Genome Sequencing Center for Infectious Disease"/>
            <person name="Wu L."/>
            <person name="Ma J."/>
        </authorList>
    </citation>
    <scope>NUCLEOTIDE SEQUENCE [LARGE SCALE GENOMIC DNA]</scope>
    <source>
        <strain evidence="3">JCM 17687</strain>
    </source>
</reference>
<dbReference type="Gene3D" id="3.30.9.10">
    <property type="entry name" value="D-Amino Acid Oxidase, subunit A, domain 2"/>
    <property type="match status" value="1"/>
</dbReference>